<feature type="region of interest" description="Disordered" evidence="1">
    <location>
        <begin position="77"/>
        <end position="99"/>
    </location>
</feature>
<dbReference type="RefSeq" id="WP_016421178.1">
    <property type="nucleotide sequence ID" value="NZ_FNND01000010.1"/>
</dbReference>
<comment type="caution">
    <text evidence="3">The sequence shown here is derived from an EMBL/GenBank/DDBJ whole genome shotgun (WGS) entry which is preliminary data.</text>
</comment>
<keyword evidence="4" id="KW-1185">Reference proteome</keyword>
<dbReference type="Proteomes" id="UP000182771">
    <property type="component" value="Unassembled WGS sequence"/>
</dbReference>
<reference evidence="3 4" key="1">
    <citation type="submission" date="2016-10" db="EMBL/GenBank/DDBJ databases">
        <authorList>
            <person name="Varghese N."/>
            <person name="Submissions S."/>
        </authorList>
    </citation>
    <scope>NUCLEOTIDE SEQUENCE [LARGE SCALE GENOMIC DNA]</scope>
    <source>
        <strain evidence="3 4">DSM 11449</strain>
    </source>
</reference>
<dbReference type="Gene3D" id="3.40.33.10">
    <property type="entry name" value="CAP"/>
    <property type="match status" value="1"/>
</dbReference>
<accession>A0A1H2ZEM0</accession>
<dbReference type="SUPFAM" id="SSF55797">
    <property type="entry name" value="PR-1-like"/>
    <property type="match status" value="1"/>
</dbReference>
<dbReference type="EMBL" id="FNND01000010">
    <property type="protein sequence ID" value="SDX15787.1"/>
    <property type="molecule type" value="Genomic_DNA"/>
</dbReference>
<dbReference type="GeneID" id="85017228"/>
<dbReference type="InterPro" id="IPR035940">
    <property type="entry name" value="CAP_sf"/>
</dbReference>
<evidence type="ECO:0000313" key="4">
    <source>
        <dbReference type="Proteomes" id="UP000182771"/>
    </source>
</evidence>
<feature type="compositionally biased region" description="Polar residues" evidence="1">
    <location>
        <begin position="79"/>
        <end position="90"/>
    </location>
</feature>
<feature type="domain" description="SCP" evidence="2">
    <location>
        <begin position="60"/>
        <end position="153"/>
    </location>
</feature>
<proteinExistence type="predicted"/>
<gene>
    <name evidence="3" type="ORF">SAMN05444420_1109</name>
</gene>
<evidence type="ECO:0000256" key="1">
    <source>
        <dbReference type="SAM" id="MobiDB-lite"/>
    </source>
</evidence>
<protein>
    <submittedName>
        <fullName evidence="3">Cysteine-rich secretory protein family protein</fullName>
    </submittedName>
</protein>
<dbReference type="AlphaFoldDB" id="A0A1H2ZEM0"/>
<dbReference type="PANTHER" id="PTHR31157:SF1">
    <property type="entry name" value="SCP DOMAIN-CONTAINING PROTEIN"/>
    <property type="match status" value="1"/>
</dbReference>
<organism evidence="3 4">
    <name type="scientific">Capnocytophaga granulosa</name>
    <dbReference type="NCBI Taxonomy" id="45242"/>
    <lineage>
        <taxon>Bacteria</taxon>
        <taxon>Pseudomonadati</taxon>
        <taxon>Bacteroidota</taxon>
        <taxon>Flavobacteriia</taxon>
        <taxon>Flavobacteriales</taxon>
        <taxon>Flavobacteriaceae</taxon>
        <taxon>Capnocytophaga</taxon>
    </lineage>
</organism>
<evidence type="ECO:0000313" key="3">
    <source>
        <dbReference type="EMBL" id="SDX15787.1"/>
    </source>
</evidence>
<dbReference type="PANTHER" id="PTHR31157">
    <property type="entry name" value="SCP DOMAIN-CONTAINING PROTEIN"/>
    <property type="match status" value="1"/>
</dbReference>
<evidence type="ECO:0000259" key="2">
    <source>
        <dbReference type="Pfam" id="PF00188"/>
    </source>
</evidence>
<dbReference type="Pfam" id="PF00188">
    <property type="entry name" value="CAP"/>
    <property type="match status" value="1"/>
</dbReference>
<name>A0A1H2ZEM0_9FLAO</name>
<dbReference type="CDD" id="cd05379">
    <property type="entry name" value="CAP_bacterial"/>
    <property type="match status" value="1"/>
</dbReference>
<dbReference type="InterPro" id="IPR014044">
    <property type="entry name" value="CAP_dom"/>
</dbReference>
<sequence>MSKIFLFPLLFICCTIADKQDSLENQADSLSSIDKELLLTLVNAQRSQGCQCGGTYYPAVPPLTWSDKLATVAQKHSNEMAQRNQLTHSSKNGDDPGKRLSKAGYHWRAYAENVAMGYSDERAVIQGWLSSPAHCANIMNPHVKEMGVAHKGKYWTQVFGSED</sequence>
<dbReference type="OrthoDB" id="982527at2"/>